<name>A0A1J5QFS6_9ZZZZ</name>
<gene>
    <name evidence="1" type="ORF">GALL_394370</name>
</gene>
<dbReference type="EMBL" id="MLJW01001322">
    <property type="protein sequence ID" value="OIQ78852.1"/>
    <property type="molecule type" value="Genomic_DNA"/>
</dbReference>
<proteinExistence type="predicted"/>
<evidence type="ECO:0000313" key="1">
    <source>
        <dbReference type="EMBL" id="OIQ78852.1"/>
    </source>
</evidence>
<organism evidence="1">
    <name type="scientific">mine drainage metagenome</name>
    <dbReference type="NCBI Taxonomy" id="410659"/>
    <lineage>
        <taxon>unclassified sequences</taxon>
        <taxon>metagenomes</taxon>
        <taxon>ecological metagenomes</taxon>
    </lineage>
</organism>
<reference evidence="1" key="1">
    <citation type="submission" date="2016-10" db="EMBL/GenBank/DDBJ databases">
        <title>Sequence of Gallionella enrichment culture.</title>
        <authorList>
            <person name="Poehlein A."/>
            <person name="Muehling M."/>
            <person name="Daniel R."/>
        </authorList>
    </citation>
    <scope>NUCLEOTIDE SEQUENCE</scope>
</reference>
<protein>
    <submittedName>
        <fullName evidence="1">Uncharacterized protein</fullName>
    </submittedName>
</protein>
<dbReference type="AlphaFoldDB" id="A0A1J5QFS6"/>
<comment type="caution">
    <text evidence="1">The sequence shown here is derived from an EMBL/GenBank/DDBJ whole genome shotgun (WGS) entry which is preliminary data.</text>
</comment>
<accession>A0A1J5QFS6</accession>
<sequence>MQRRSFVTVIASLVGTVFGYLLGRGSPPAQAHAQGNGMMGGGMV</sequence>